<accession>A0AAY5KX23</accession>
<evidence type="ECO:0000313" key="1">
    <source>
        <dbReference type="Ensembl" id="ENSELUP00000093733.1"/>
    </source>
</evidence>
<proteinExistence type="predicted"/>
<dbReference type="Proteomes" id="UP000265140">
    <property type="component" value="Chromosome 9"/>
</dbReference>
<protein>
    <submittedName>
        <fullName evidence="1">Uncharacterized protein</fullName>
    </submittedName>
</protein>
<evidence type="ECO:0000313" key="2">
    <source>
        <dbReference type="Proteomes" id="UP000265140"/>
    </source>
</evidence>
<dbReference type="Ensembl" id="ENSELUT00000107351.1">
    <property type="protein sequence ID" value="ENSELUP00000093733.1"/>
    <property type="gene ID" value="ENSELUG00000039219.1"/>
</dbReference>
<sequence length="117" mass="13789">MNVYLLEFFQSLSKHAHYPFCVDLYKLRKSVNFNTKQRSFRLGRRRVLLPAKDLVKMLEETSTKVSISTVKQKPLLQNYHTFWRKCHLVCLHTPPLAETTSVGLCMDNARNMDWICL</sequence>
<organism evidence="1 2">
    <name type="scientific">Esox lucius</name>
    <name type="common">Northern pike</name>
    <dbReference type="NCBI Taxonomy" id="8010"/>
    <lineage>
        <taxon>Eukaryota</taxon>
        <taxon>Metazoa</taxon>
        <taxon>Chordata</taxon>
        <taxon>Craniata</taxon>
        <taxon>Vertebrata</taxon>
        <taxon>Euteleostomi</taxon>
        <taxon>Actinopterygii</taxon>
        <taxon>Neopterygii</taxon>
        <taxon>Teleostei</taxon>
        <taxon>Protacanthopterygii</taxon>
        <taxon>Esociformes</taxon>
        <taxon>Esocidae</taxon>
        <taxon>Esox</taxon>
    </lineage>
</organism>
<dbReference type="AlphaFoldDB" id="A0AAY5KX23"/>
<reference evidence="1" key="3">
    <citation type="submission" date="2025-09" db="UniProtKB">
        <authorList>
            <consortium name="Ensembl"/>
        </authorList>
    </citation>
    <scope>IDENTIFICATION</scope>
</reference>
<name>A0AAY5KX23_ESOLU</name>
<reference evidence="1" key="2">
    <citation type="submission" date="2025-08" db="UniProtKB">
        <authorList>
            <consortium name="Ensembl"/>
        </authorList>
    </citation>
    <scope>IDENTIFICATION</scope>
</reference>
<reference evidence="1 2" key="1">
    <citation type="submission" date="2020-02" db="EMBL/GenBank/DDBJ databases">
        <title>Esox lucius (northern pike) genome, fEsoLuc1, primary haplotype.</title>
        <authorList>
            <person name="Myers G."/>
            <person name="Karagic N."/>
            <person name="Meyer A."/>
            <person name="Pippel M."/>
            <person name="Reichard M."/>
            <person name="Winkler S."/>
            <person name="Tracey A."/>
            <person name="Sims Y."/>
            <person name="Howe K."/>
            <person name="Rhie A."/>
            <person name="Formenti G."/>
            <person name="Durbin R."/>
            <person name="Fedrigo O."/>
            <person name="Jarvis E.D."/>
        </authorList>
    </citation>
    <scope>NUCLEOTIDE SEQUENCE [LARGE SCALE GENOMIC DNA]</scope>
</reference>
<keyword evidence="2" id="KW-1185">Reference proteome</keyword>